<reference evidence="3" key="1">
    <citation type="submission" date="2025-08" db="UniProtKB">
        <authorList>
            <consortium name="RefSeq"/>
        </authorList>
    </citation>
    <scope>IDENTIFICATION</scope>
</reference>
<evidence type="ECO:0000313" key="2">
    <source>
        <dbReference type="Proteomes" id="UP000079169"/>
    </source>
</evidence>
<dbReference type="SUPFAM" id="SSF55486">
    <property type="entry name" value="Metalloproteases ('zincins'), catalytic domain"/>
    <property type="match status" value="1"/>
</dbReference>
<dbReference type="KEGG" id="dci:103520915"/>
<sequence length="178" mass="20271">MASTVQSAEPMSCPVRRFSTKLAYQYSINANNLLTREQQEFYEVEGYLVIPKLIEDEVLDECRDRFVALCEGRVDKGPMTMMKDISLAKTGAKGEYLYNKVQELVYDEVFEKYTMHKKLLDYVESFIGPASTVNAFYSPVENSIAFPAGVLQAEKSQFEAVLNHWKPIMAHFQPFVGA</sequence>
<keyword evidence="3" id="KW-0223">Dioxygenase</keyword>
<evidence type="ECO:0000256" key="1">
    <source>
        <dbReference type="ARBA" id="ARBA00005830"/>
    </source>
</evidence>
<dbReference type="PANTHER" id="PTHR21308">
    <property type="entry name" value="PHYTANOYL-COA ALPHA-HYDROXYLASE"/>
    <property type="match status" value="1"/>
</dbReference>
<protein>
    <submittedName>
        <fullName evidence="3">Probable phytanoyl-CoA dioxygenase</fullName>
    </submittedName>
</protein>
<dbReference type="SUPFAM" id="SSF51197">
    <property type="entry name" value="Clavaminate synthase-like"/>
    <property type="match status" value="1"/>
</dbReference>
<dbReference type="InterPro" id="IPR047128">
    <property type="entry name" value="PhyH"/>
</dbReference>
<dbReference type="Gene3D" id="2.60.120.620">
    <property type="entry name" value="q2cbj1_9rhob like domain"/>
    <property type="match status" value="1"/>
</dbReference>
<dbReference type="RefSeq" id="XP_008484236.1">
    <property type="nucleotide sequence ID" value="XM_008486014.3"/>
</dbReference>
<comment type="similarity">
    <text evidence="1">Belongs to the PhyH family.</text>
</comment>
<dbReference type="PaxDb" id="121845-A0A1S3DN11"/>
<dbReference type="GeneID" id="103520915"/>
<accession>A0A1S3DN11</accession>
<dbReference type="GO" id="GO:0001561">
    <property type="term" value="P:fatty acid alpha-oxidation"/>
    <property type="evidence" value="ECO:0007669"/>
    <property type="project" value="InterPro"/>
</dbReference>
<proteinExistence type="inferred from homology"/>
<organism evidence="2 3">
    <name type="scientific">Diaphorina citri</name>
    <name type="common">Asian citrus psyllid</name>
    <dbReference type="NCBI Taxonomy" id="121845"/>
    <lineage>
        <taxon>Eukaryota</taxon>
        <taxon>Metazoa</taxon>
        <taxon>Ecdysozoa</taxon>
        <taxon>Arthropoda</taxon>
        <taxon>Hexapoda</taxon>
        <taxon>Insecta</taxon>
        <taxon>Pterygota</taxon>
        <taxon>Neoptera</taxon>
        <taxon>Paraneoptera</taxon>
        <taxon>Hemiptera</taxon>
        <taxon>Sternorrhyncha</taxon>
        <taxon>Psylloidea</taxon>
        <taxon>Psyllidae</taxon>
        <taxon>Diaphorininae</taxon>
        <taxon>Diaphorina</taxon>
    </lineage>
</organism>
<dbReference type="Proteomes" id="UP000079169">
    <property type="component" value="Unplaced"/>
</dbReference>
<dbReference type="PANTHER" id="PTHR21308:SF1">
    <property type="entry name" value="PHYTANOYL-COA DIOXYGENASE, PEROXISOMAL"/>
    <property type="match status" value="1"/>
</dbReference>
<gene>
    <name evidence="3" type="primary">LOC103520915</name>
</gene>
<dbReference type="GO" id="GO:0048244">
    <property type="term" value="F:phytanoyl-CoA dioxygenase activity"/>
    <property type="evidence" value="ECO:0007669"/>
    <property type="project" value="InterPro"/>
</dbReference>
<keyword evidence="3" id="KW-0560">Oxidoreductase</keyword>
<keyword evidence="2" id="KW-1185">Reference proteome</keyword>
<dbReference type="STRING" id="121845.A0A1S3DN11"/>
<evidence type="ECO:0000313" key="3">
    <source>
        <dbReference type="RefSeq" id="XP_008484236.1"/>
    </source>
</evidence>
<dbReference type="AlphaFoldDB" id="A0A1S3DN11"/>
<name>A0A1S3DN11_DIACI</name>